<feature type="domain" description="BZIP" evidence="8">
    <location>
        <begin position="124"/>
        <end position="176"/>
    </location>
</feature>
<dbReference type="InterPro" id="IPR044168">
    <property type="entry name" value="RISBZ3/4/5"/>
</dbReference>
<dbReference type="GO" id="GO:0003700">
    <property type="term" value="F:DNA-binding transcription factor activity"/>
    <property type="evidence" value="ECO:0007669"/>
    <property type="project" value="InterPro"/>
</dbReference>
<keyword evidence="10" id="KW-1185">Reference proteome</keyword>
<dbReference type="InterPro" id="IPR046347">
    <property type="entry name" value="bZIP_sf"/>
</dbReference>
<keyword evidence="5" id="KW-0539">Nucleus</keyword>
<dbReference type="Gene3D" id="1.20.5.170">
    <property type="match status" value="1"/>
</dbReference>
<evidence type="ECO:0000313" key="10">
    <source>
        <dbReference type="Proteomes" id="UP001161247"/>
    </source>
</evidence>
<evidence type="ECO:0000256" key="4">
    <source>
        <dbReference type="ARBA" id="ARBA00023163"/>
    </source>
</evidence>
<dbReference type="PANTHER" id="PTHR47693:SF1">
    <property type="entry name" value="BZIP TRANSCRIPTION FACTOR RISBZ3"/>
    <property type="match status" value="1"/>
</dbReference>
<gene>
    <name evidence="9" type="ORF">OLC1_LOCUS22230</name>
</gene>
<keyword evidence="3" id="KW-0238">DNA-binding</keyword>
<dbReference type="SMART" id="SM00338">
    <property type="entry name" value="BRLZ"/>
    <property type="match status" value="1"/>
</dbReference>
<proteinExistence type="predicted"/>
<dbReference type="FunFam" id="1.20.5.170:FF:000020">
    <property type="entry name" value="BZIP transcription factor"/>
    <property type="match status" value="1"/>
</dbReference>
<dbReference type="AlphaFoldDB" id="A0AAV1E7W1"/>
<dbReference type="Pfam" id="PF00170">
    <property type="entry name" value="bZIP_1"/>
    <property type="match status" value="1"/>
</dbReference>
<evidence type="ECO:0000256" key="1">
    <source>
        <dbReference type="ARBA" id="ARBA00004123"/>
    </source>
</evidence>
<evidence type="ECO:0000256" key="5">
    <source>
        <dbReference type="ARBA" id="ARBA00023242"/>
    </source>
</evidence>
<protein>
    <submittedName>
        <fullName evidence="9">OLC1v1016760C1</fullName>
    </submittedName>
</protein>
<evidence type="ECO:0000259" key="8">
    <source>
        <dbReference type="PROSITE" id="PS50217"/>
    </source>
</evidence>
<dbReference type="EMBL" id="OX459125">
    <property type="protein sequence ID" value="CAI9115768.1"/>
    <property type="molecule type" value="Genomic_DNA"/>
</dbReference>
<dbReference type="CDD" id="cd14702">
    <property type="entry name" value="bZIP_plant_GBF1"/>
    <property type="match status" value="1"/>
</dbReference>
<feature type="coiled-coil region" evidence="6">
    <location>
        <begin position="135"/>
        <end position="204"/>
    </location>
</feature>
<evidence type="ECO:0000313" key="9">
    <source>
        <dbReference type="EMBL" id="CAI9115768.1"/>
    </source>
</evidence>
<name>A0AAV1E7W1_OLDCO</name>
<dbReference type="PROSITE" id="PS50217">
    <property type="entry name" value="BZIP"/>
    <property type="match status" value="1"/>
</dbReference>
<dbReference type="PROSITE" id="PS00036">
    <property type="entry name" value="BZIP_BASIC"/>
    <property type="match status" value="1"/>
</dbReference>
<dbReference type="Proteomes" id="UP001161247">
    <property type="component" value="Chromosome 8"/>
</dbReference>
<organism evidence="9 10">
    <name type="scientific">Oldenlandia corymbosa var. corymbosa</name>
    <dbReference type="NCBI Taxonomy" id="529605"/>
    <lineage>
        <taxon>Eukaryota</taxon>
        <taxon>Viridiplantae</taxon>
        <taxon>Streptophyta</taxon>
        <taxon>Embryophyta</taxon>
        <taxon>Tracheophyta</taxon>
        <taxon>Spermatophyta</taxon>
        <taxon>Magnoliopsida</taxon>
        <taxon>eudicotyledons</taxon>
        <taxon>Gunneridae</taxon>
        <taxon>Pentapetalae</taxon>
        <taxon>asterids</taxon>
        <taxon>lamiids</taxon>
        <taxon>Gentianales</taxon>
        <taxon>Rubiaceae</taxon>
        <taxon>Rubioideae</taxon>
        <taxon>Spermacoceae</taxon>
        <taxon>Hedyotis-Oldenlandia complex</taxon>
        <taxon>Oldenlandia</taxon>
    </lineage>
</organism>
<evidence type="ECO:0000256" key="7">
    <source>
        <dbReference type="SAM" id="MobiDB-lite"/>
    </source>
</evidence>
<evidence type="ECO:0000256" key="2">
    <source>
        <dbReference type="ARBA" id="ARBA00023015"/>
    </source>
</evidence>
<sequence length="299" mass="33140">MNKKSTFFDMKRSPSELALEEFFKQDEQKVGAHDNNNNILHGVLNGIENHFPVIQKETQKSFPLDSQSSICVGSPISTTTKSKSRDNFHQAILFATSGSSPDQSDDDELDIEGGQCEQSTDPVDVKRIKRMVSNRESARRSRRRKQAHLAELEQQVEQLRGENGSLFKQLTDATQQYKDAATNNRVLKSDVEALRAKVKLAEDMVARCSLTSSLSHILQNCLNNTNSTFNCNNIRQGNQSDAGLFHPQLGITGGRSNNNSGTVGLESAGNFDRSNNGIGSEAISCMTEIWPWESSSVRK</sequence>
<dbReference type="InterPro" id="IPR045314">
    <property type="entry name" value="bZIP_plant_GBF1"/>
</dbReference>
<dbReference type="GO" id="GO:0003677">
    <property type="term" value="F:DNA binding"/>
    <property type="evidence" value="ECO:0007669"/>
    <property type="project" value="UniProtKB-KW"/>
</dbReference>
<dbReference type="PANTHER" id="PTHR47693">
    <property type="entry name" value="BZIP TRANSCRIPTION FACTOR RISBZ3-RELATED"/>
    <property type="match status" value="1"/>
</dbReference>
<keyword evidence="6" id="KW-0175">Coiled coil</keyword>
<dbReference type="SUPFAM" id="SSF57959">
    <property type="entry name" value="Leucine zipper domain"/>
    <property type="match status" value="1"/>
</dbReference>
<comment type="subcellular location">
    <subcellularLocation>
        <location evidence="1">Nucleus</location>
    </subcellularLocation>
</comment>
<evidence type="ECO:0000256" key="6">
    <source>
        <dbReference type="SAM" id="Coils"/>
    </source>
</evidence>
<evidence type="ECO:0000256" key="3">
    <source>
        <dbReference type="ARBA" id="ARBA00023125"/>
    </source>
</evidence>
<reference evidence="9" key="1">
    <citation type="submission" date="2023-03" db="EMBL/GenBank/DDBJ databases">
        <authorList>
            <person name="Julca I."/>
        </authorList>
    </citation>
    <scope>NUCLEOTIDE SEQUENCE</scope>
</reference>
<keyword evidence="2" id="KW-0805">Transcription regulation</keyword>
<dbReference type="GO" id="GO:0046983">
    <property type="term" value="F:protein dimerization activity"/>
    <property type="evidence" value="ECO:0007669"/>
    <property type="project" value="UniProtKB-ARBA"/>
</dbReference>
<accession>A0AAV1E7W1</accession>
<dbReference type="GO" id="GO:0005634">
    <property type="term" value="C:nucleus"/>
    <property type="evidence" value="ECO:0007669"/>
    <property type="project" value="UniProtKB-SubCell"/>
</dbReference>
<feature type="region of interest" description="Disordered" evidence="7">
    <location>
        <begin position="95"/>
        <end position="121"/>
    </location>
</feature>
<dbReference type="InterPro" id="IPR004827">
    <property type="entry name" value="bZIP"/>
</dbReference>
<keyword evidence="4" id="KW-0804">Transcription</keyword>